<feature type="domain" description="N-acetyltransferase" evidence="1">
    <location>
        <begin position="1"/>
        <end position="100"/>
    </location>
</feature>
<evidence type="ECO:0000313" key="2">
    <source>
        <dbReference type="EMBL" id="ETP48637.1"/>
    </source>
</evidence>
<dbReference type="AlphaFoldDB" id="W2ZML3"/>
<protein>
    <recommendedName>
        <fullName evidence="1">N-acetyltransferase domain-containing protein</fullName>
    </recommendedName>
</protein>
<dbReference type="EMBL" id="ANIY01001211">
    <property type="protein sequence ID" value="ETP48637.1"/>
    <property type="molecule type" value="Genomic_DNA"/>
</dbReference>
<dbReference type="Pfam" id="PF00583">
    <property type="entry name" value="Acetyltransf_1"/>
    <property type="match status" value="1"/>
</dbReference>
<dbReference type="Proteomes" id="UP000018948">
    <property type="component" value="Unassembled WGS sequence"/>
</dbReference>
<dbReference type="Gene3D" id="3.40.630.30">
    <property type="match status" value="1"/>
</dbReference>
<dbReference type="InterPro" id="IPR000182">
    <property type="entry name" value="GNAT_dom"/>
</dbReference>
<accession>W2ZML3</accession>
<dbReference type="CDD" id="cd04301">
    <property type="entry name" value="NAT_SF"/>
    <property type="match status" value="1"/>
</dbReference>
<dbReference type="SUPFAM" id="SSF55729">
    <property type="entry name" value="Acyl-CoA N-acyltransferases (Nat)"/>
    <property type="match status" value="1"/>
</dbReference>
<proteinExistence type="predicted"/>
<name>W2ZML3_PHYNI</name>
<reference evidence="2 3" key="1">
    <citation type="submission" date="2013-11" db="EMBL/GenBank/DDBJ databases">
        <title>The Genome Sequence of Phytophthora parasitica P10297.</title>
        <authorList>
            <consortium name="The Broad Institute Genomics Platform"/>
            <person name="Russ C."/>
            <person name="Tyler B."/>
            <person name="Panabieres F."/>
            <person name="Shan W."/>
            <person name="Tripathy S."/>
            <person name="Grunwald N."/>
            <person name="Machado M."/>
            <person name="Johnson C.S."/>
            <person name="Walker B."/>
            <person name="Young S.K."/>
            <person name="Zeng Q."/>
            <person name="Gargeya S."/>
            <person name="Fitzgerald M."/>
            <person name="Haas B."/>
            <person name="Abouelleil A."/>
            <person name="Allen A.W."/>
            <person name="Alvarado L."/>
            <person name="Arachchi H.M."/>
            <person name="Berlin A.M."/>
            <person name="Chapman S.B."/>
            <person name="Gainer-Dewar J."/>
            <person name="Goldberg J."/>
            <person name="Griggs A."/>
            <person name="Gujja S."/>
            <person name="Hansen M."/>
            <person name="Howarth C."/>
            <person name="Imamovic A."/>
            <person name="Ireland A."/>
            <person name="Larimer J."/>
            <person name="McCowan C."/>
            <person name="Murphy C."/>
            <person name="Pearson M."/>
            <person name="Poon T.W."/>
            <person name="Priest M."/>
            <person name="Roberts A."/>
            <person name="Saif S."/>
            <person name="Shea T."/>
            <person name="Sisk P."/>
            <person name="Sykes S."/>
            <person name="Wortman J."/>
            <person name="Nusbaum C."/>
            <person name="Birren B."/>
        </authorList>
    </citation>
    <scope>NUCLEOTIDE SEQUENCE [LARGE SCALE GENOMIC DNA]</scope>
    <source>
        <strain evidence="2 3">P10297</strain>
    </source>
</reference>
<dbReference type="InterPro" id="IPR016181">
    <property type="entry name" value="Acyl_CoA_acyltransferase"/>
</dbReference>
<dbReference type="PROSITE" id="PS51186">
    <property type="entry name" value="GNAT"/>
    <property type="match status" value="1"/>
</dbReference>
<organism evidence="2 3">
    <name type="scientific">Phytophthora nicotianae P10297</name>
    <dbReference type="NCBI Taxonomy" id="1317064"/>
    <lineage>
        <taxon>Eukaryota</taxon>
        <taxon>Sar</taxon>
        <taxon>Stramenopiles</taxon>
        <taxon>Oomycota</taxon>
        <taxon>Peronosporomycetes</taxon>
        <taxon>Peronosporales</taxon>
        <taxon>Peronosporaceae</taxon>
        <taxon>Phytophthora</taxon>
    </lineage>
</organism>
<evidence type="ECO:0000313" key="3">
    <source>
        <dbReference type="Proteomes" id="UP000018948"/>
    </source>
</evidence>
<sequence>MMLLFIAVDRHNTLVLAVGTQDATVHGYILFRRNGAEGHIDRIAVAQHQRRQGVGRLLLQTAITVLQKKRAMMLLLEADTANLAVRLTGIHPHYRPRRLL</sequence>
<dbReference type="GO" id="GO:0016747">
    <property type="term" value="F:acyltransferase activity, transferring groups other than amino-acyl groups"/>
    <property type="evidence" value="ECO:0007669"/>
    <property type="project" value="InterPro"/>
</dbReference>
<evidence type="ECO:0000259" key="1">
    <source>
        <dbReference type="PROSITE" id="PS51186"/>
    </source>
</evidence>
<comment type="caution">
    <text evidence="2">The sequence shown here is derived from an EMBL/GenBank/DDBJ whole genome shotgun (WGS) entry which is preliminary data.</text>
</comment>
<gene>
    <name evidence="2" type="ORF">F442_05652</name>
</gene>